<dbReference type="RefSeq" id="WP_375525205.1">
    <property type="nucleotide sequence ID" value="NZ_JBHILM010000010.1"/>
</dbReference>
<dbReference type="Gene3D" id="1.10.287.850">
    <property type="entry name" value="HP0062-like domain"/>
    <property type="match status" value="1"/>
</dbReference>
<organism evidence="1 2">
    <name type="scientific">Paenibacillus terreus</name>
    <dbReference type="NCBI Taxonomy" id="1387834"/>
    <lineage>
        <taxon>Bacteria</taxon>
        <taxon>Bacillati</taxon>
        <taxon>Bacillota</taxon>
        <taxon>Bacilli</taxon>
        <taxon>Bacillales</taxon>
        <taxon>Paenibacillaceae</taxon>
        <taxon>Paenibacillus</taxon>
    </lineage>
</organism>
<reference evidence="1 2" key="1">
    <citation type="submission" date="2024-09" db="EMBL/GenBank/DDBJ databases">
        <authorList>
            <person name="Ruan L."/>
        </authorList>
    </citation>
    <scope>NUCLEOTIDE SEQUENCE [LARGE SCALE GENOMIC DNA]</scope>
    <source>
        <strain evidence="1 2">D33</strain>
    </source>
</reference>
<protein>
    <submittedName>
        <fullName evidence="1">WXG100 family type VII secretion target</fullName>
    </submittedName>
</protein>
<accession>A0ABV5B962</accession>
<dbReference type="SUPFAM" id="SSF140453">
    <property type="entry name" value="EsxAB dimer-like"/>
    <property type="match status" value="1"/>
</dbReference>
<comment type="caution">
    <text evidence="1">The sequence shown here is derived from an EMBL/GenBank/DDBJ whole genome shotgun (WGS) entry which is preliminary data.</text>
</comment>
<dbReference type="Pfam" id="PF06013">
    <property type="entry name" value="WXG100"/>
    <property type="match status" value="1"/>
</dbReference>
<dbReference type="EMBL" id="JBHILM010000010">
    <property type="protein sequence ID" value="MFB5681414.1"/>
    <property type="molecule type" value="Genomic_DNA"/>
</dbReference>
<dbReference type="InterPro" id="IPR036689">
    <property type="entry name" value="ESAT-6-like_sf"/>
</dbReference>
<dbReference type="Proteomes" id="UP001580407">
    <property type="component" value="Unassembled WGS sequence"/>
</dbReference>
<sequence length="199" mass="22385">MTTILVTPEQLEAASRQFEQARQEIARMNGTLTLQVSMMEALWDGTTKQRFYSDFVTARGSMEAAIELTDSISRELRNHAEKFRLADEAVSGGIDPACMAPPPNSCAAPTVDTRNALEKSADSLKELGSNFMASANERYEKRYDSVGAFLDYWTFGIPKGMWQGYEDRADKWLDSPEDFANGHPRRSRTIRETIFPKNA</sequence>
<proteinExistence type="predicted"/>
<dbReference type="NCBIfam" id="TIGR03930">
    <property type="entry name" value="WXG100_ESAT6"/>
    <property type="match status" value="1"/>
</dbReference>
<dbReference type="InterPro" id="IPR010310">
    <property type="entry name" value="T7SS_ESAT-6-like"/>
</dbReference>
<gene>
    <name evidence="1" type="ORF">ACE3NQ_10875</name>
</gene>
<evidence type="ECO:0000313" key="2">
    <source>
        <dbReference type="Proteomes" id="UP001580407"/>
    </source>
</evidence>
<name>A0ABV5B962_9BACL</name>
<evidence type="ECO:0000313" key="1">
    <source>
        <dbReference type="EMBL" id="MFB5681414.1"/>
    </source>
</evidence>
<keyword evidence="2" id="KW-1185">Reference proteome</keyword>